<proteinExistence type="predicted"/>
<sequence>MTCLQKFMVHFGVNEALQGIQKTPLFVVAICAHWFQYPFDPSFDDVAVFKSYMECLCLRNKVTAELLKATVSSCDELALTGF</sequence>
<dbReference type="PANTHER" id="PTHR46914:SF1">
    <property type="entry name" value="BACULOVIRAL IAP REPEAT-CONTAINING PROTEIN 1"/>
    <property type="match status" value="1"/>
</dbReference>
<protein>
    <submittedName>
        <fullName evidence="1">Uncharacterized protein</fullName>
    </submittedName>
</protein>
<reference evidence="1 2" key="1">
    <citation type="submission" date="2023-05" db="EMBL/GenBank/DDBJ databases">
        <title>B98-5 Cell Line De Novo Hybrid Assembly: An Optical Mapping Approach.</title>
        <authorList>
            <person name="Kananen K."/>
            <person name="Auerbach J.A."/>
            <person name="Kautto E."/>
            <person name="Blachly J.S."/>
        </authorList>
    </citation>
    <scope>NUCLEOTIDE SEQUENCE [LARGE SCALE GENOMIC DNA]</scope>
    <source>
        <strain evidence="1">B95-8</strain>
        <tissue evidence="1">Cell line</tissue>
    </source>
</reference>
<keyword evidence="2" id="KW-1185">Reference proteome</keyword>
<evidence type="ECO:0000313" key="1">
    <source>
        <dbReference type="EMBL" id="KAK2117967.1"/>
    </source>
</evidence>
<gene>
    <name evidence="1" type="ORF">P7K49_004854</name>
</gene>
<name>A0ABQ9WC73_SAGOE</name>
<organism evidence="1 2">
    <name type="scientific">Saguinus oedipus</name>
    <name type="common">Cotton-top tamarin</name>
    <name type="synonym">Oedipomidas oedipus</name>
    <dbReference type="NCBI Taxonomy" id="9490"/>
    <lineage>
        <taxon>Eukaryota</taxon>
        <taxon>Metazoa</taxon>
        <taxon>Chordata</taxon>
        <taxon>Craniata</taxon>
        <taxon>Vertebrata</taxon>
        <taxon>Euteleostomi</taxon>
        <taxon>Mammalia</taxon>
        <taxon>Eutheria</taxon>
        <taxon>Euarchontoglires</taxon>
        <taxon>Primates</taxon>
        <taxon>Haplorrhini</taxon>
        <taxon>Platyrrhini</taxon>
        <taxon>Cebidae</taxon>
        <taxon>Callitrichinae</taxon>
        <taxon>Saguinus</taxon>
    </lineage>
</organism>
<dbReference type="PANTHER" id="PTHR46914">
    <property type="entry name" value="BACULOVIRAL IAP REPEAT-CONTAINING PROTEIN 1"/>
    <property type="match status" value="1"/>
</dbReference>
<accession>A0ABQ9WC73</accession>
<dbReference type="Proteomes" id="UP001266305">
    <property type="component" value="Unassembled WGS sequence"/>
</dbReference>
<dbReference type="EMBL" id="JASSZA010000002">
    <property type="protein sequence ID" value="KAK2117967.1"/>
    <property type="molecule type" value="Genomic_DNA"/>
</dbReference>
<comment type="caution">
    <text evidence="1">The sequence shown here is derived from an EMBL/GenBank/DDBJ whole genome shotgun (WGS) entry which is preliminary data.</text>
</comment>
<dbReference type="InterPro" id="IPR028789">
    <property type="entry name" value="Naip"/>
</dbReference>
<feature type="non-terminal residue" evidence="1">
    <location>
        <position position="82"/>
    </location>
</feature>
<evidence type="ECO:0000313" key="2">
    <source>
        <dbReference type="Proteomes" id="UP001266305"/>
    </source>
</evidence>